<evidence type="ECO:0000313" key="3">
    <source>
        <dbReference type="Proteomes" id="UP001151760"/>
    </source>
</evidence>
<organism evidence="2 3">
    <name type="scientific">Tanacetum coccineum</name>
    <dbReference type="NCBI Taxonomy" id="301880"/>
    <lineage>
        <taxon>Eukaryota</taxon>
        <taxon>Viridiplantae</taxon>
        <taxon>Streptophyta</taxon>
        <taxon>Embryophyta</taxon>
        <taxon>Tracheophyta</taxon>
        <taxon>Spermatophyta</taxon>
        <taxon>Magnoliopsida</taxon>
        <taxon>eudicotyledons</taxon>
        <taxon>Gunneridae</taxon>
        <taxon>Pentapetalae</taxon>
        <taxon>asterids</taxon>
        <taxon>campanulids</taxon>
        <taxon>Asterales</taxon>
        <taxon>Asteraceae</taxon>
        <taxon>Asteroideae</taxon>
        <taxon>Anthemideae</taxon>
        <taxon>Anthemidinae</taxon>
        <taxon>Tanacetum</taxon>
    </lineage>
</organism>
<gene>
    <name evidence="2" type="ORF">Tco_0752201</name>
</gene>
<feature type="compositionally biased region" description="Acidic residues" evidence="1">
    <location>
        <begin position="205"/>
        <end position="223"/>
    </location>
</feature>
<feature type="compositionally biased region" description="Low complexity" evidence="1">
    <location>
        <begin position="437"/>
        <end position="455"/>
    </location>
</feature>
<feature type="compositionally biased region" description="Acidic residues" evidence="1">
    <location>
        <begin position="156"/>
        <end position="179"/>
    </location>
</feature>
<feature type="compositionally biased region" description="Basic and acidic residues" evidence="1">
    <location>
        <begin position="423"/>
        <end position="436"/>
    </location>
</feature>
<proteinExistence type="predicted"/>
<feature type="compositionally biased region" description="Basic and acidic residues" evidence="1">
    <location>
        <begin position="193"/>
        <end position="203"/>
    </location>
</feature>
<reference evidence="2" key="2">
    <citation type="submission" date="2022-01" db="EMBL/GenBank/DDBJ databases">
        <authorList>
            <person name="Yamashiro T."/>
            <person name="Shiraishi A."/>
            <person name="Satake H."/>
            <person name="Nakayama K."/>
        </authorList>
    </citation>
    <scope>NUCLEOTIDE SEQUENCE</scope>
</reference>
<feature type="compositionally biased region" description="Basic and acidic residues" evidence="1">
    <location>
        <begin position="88"/>
        <end position="105"/>
    </location>
</feature>
<sequence>MHTSRDDYLINTLRFVSTKEATQIYGVVLSESLTSPEMKETKAYNTYLGFATGATPPKKRPAKKYTKAPARGVVIRETPKMPFSKKKEKVDVARVRRKSMRDFHKTHPSRSGTVTKTAPSVAKIKPSITNEGTSVKPGFPDVTEEESSKSEAESWGNDEDDNNNEQDSNGEDSDQENDSGDDKTQPDNENESDSEHETDKNESGSESDQEENKEDIGDDEEVKDELVKTLSNDSDDEDETKITDKAEGDEDEEIDYTTKIVSHLDVQSIYELPNSKTHTPLQYMSLLSPILHRISLVTTLEKEVAELKKVPLHTQVIALVDDHIDARLGATGDEFINHLSASITARITEQVVLAKESSQPQSSYEVAATLIEFELKKILIDKMDKSESYLAAHEHRECYEGLIKSYDLDKNIFSTYGKVIEDNKDAEPTKGPKAKESQSSSSKGTKSQPKSSGKSVQSEELGFEVADSNMPQDPEGNLGPAFRLFKGTRSNYAEFQYDFEECYKALLEKLDWENPEGGDYLFDLTKPIPLVMSGNRQKVPDDYFFNNDLKYLQGGVSTMNYTTSIIKTKAAQYDLPGIEDMVQNIWVPVKVVYDKYALCGISHWREQCRGNKETLFEYLKEIVVRRANNDHYRFKEGDFLRLRINEIEDMLILVVQNWLTNFSGDDVSDFAIALRMFTRSLVIQKRVEDLQLGVESYQKKIKLMRSDELYKFSDRTLIRLRTLLDDITKNIQIEYMPKRRWSTLEKKRANIMIKVIDKQLKERRMMRSLEKFVGGRHYETDLRLLQRTI</sequence>
<evidence type="ECO:0000313" key="2">
    <source>
        <dbReference type="EMBL" id="GJS85660.1"/>
    </source>
</evidence>
<protein>
    <submittedName>
        <fullName evidence="2">Uncharacterized protein</fullName>
    </submittedName>
</protein>
<feature type="compositionally biased region" description="Polar residues" evidence="1">
    <location>
        <begin position="109"/>
        <end position="118"/>
    </location>
</feature>
<evidence type="ECO:0000256" key="1">
    <source>
        <dbReference type="SAM" id="MobiDB-lite"/>
    </source>
</evidence>
<name>A0ABQ4Z9C7_9ASTR</name>
<reference evidence="2" key="1">
    <citation type="journal article" date="2022" name="Int. J. Mol. Sci.">
        <title>Draft Genome of Tanacetum Coccineum: Genomic Comparison of Closely Related Tanacetum-Family Plants.</title>
        <authorList>
            <person name="Yamashiro T."/>
            <person name="Shiraishi A."/>
            <person name="Nakayama K."/>
            <person name="Satake H."/>
        </authorList>
    </citation>
    <scope>NUCLEOTIDE SEQUENCE</scope>
</reference>
<dbReference type="EMBL" id="BQNB010011067">
    <property type="protein sequence ID" value="GJS85660.1"/>
    <property type="molecule type" value="Genomic_DNA"/>
</dbReference>
<feature type="region of interest" description="Disordered" evidence="1">
    <location>
        <begin position="77"/>
        <end position="251"/>
    </location>
</feature>
<comment type="caution">
    <text evidence="2">The sequence shown here is derived from an EMBL/GenBank/DDBJ whole genome shotgun (WGS) entry which is preliminary data.</text>
</comment>
<feature type="region of interest" description="Disordered" evidence="1">
    <location>
        <begin position="423"/>
        <end position="462"/>
    </location>
</feature>
<keyword evidence="3" id="KW-1185">Reference proteome</keyword>
<dbReference type="Proteomes" id="UP001151760">
    <property type="component" value="Unassembled WGS sequence"/>
</dbReference>
<accession>A0ABQ4Z9C7</accession>